<dbReference type="AlphaFoldDB" id="A0A6I3S6W3"/>
<dbReference type="Pfam" id="PF00890">
    <property type="entry name" value="FAD_binding_2"/>
    <property type="match status" value="1"/>
</dbReference>
<dbReference type="InterPro" id="IPR010960">
    <property type="entry name" value="Flavocytochrome_c"/>
</dbReference>
<dbReference type="GO" id="GO:0016491">
    <property type="term" value="F:oxidoreductase activity"/>
    <property type="evidence" value="ECO:0007669"/>
    <property type="project" value="UniProtKB-KW"/>
</dbReference>
<comment type="caution">
    <text evidence="7">The sequence shown here is derived from an EMBL/GenBank/DDBJ whole genome shotgun (WGS) entry which is preliminary data.</text>
</comment>
<dbReference type="PROSITE" id="PS51318">
    <property type="entry name" value="TAT"/>
    <property type="match status" value="1"/>
</dbReference>
<keyword evidence="5" id="KW-0732">Signal</keyword>
<protein>
    <submittedName>
        <fullName evidence="7">Flavocytochrome c</fullName>
    </submittedName>
</protein>
<keyword evidence="4 5" id="KW-0560">Oxidoreductase</keyword>
<evidence type="ECO:0000313" key="7">
    <source>
        <dbReference type="EMBL" id="MTU42714.1"/>
    </source>
</evidence>
<feature type="domain" description="FAD-dependent oxidoreductase 2 FAD-binding" evidence="6">
    <location>
        <begin position="40"/>
        <end position="476"/>
    </location>
</feature>
<dbReference type="InterPro" id="IPR027477">
    <property type="entry name" value="Succ_DH/fumarate_Rdtase_cat_sf"/>
</dbReference>
<organism evidence="7 8">
    <name type="scientific">Parasutterella excrementihominis</name>
    <dbReference type="NCBI Taxonomy" id="487175"/>
    <lineage>
        <taxon>Bacteria</taxon>
        <taxon>Pseudomonadati</taxon>
        <taxon>Pseudomonadota</taxon>
        <taxon>Betaproteobacteria</taxon>
        <taxon>Burkholderiales</taxon>
        <taxon>Sutterellaceae</taxon>
        <taxon>Parasutterella</taxon>
    </lineage>
</organism>
<dbReference type="GO" id="GO:0008202">
    <property type="term" value="P:steroid metabolic process"/>
    <property type="evidence" value="ECO:0007669"/>
    <property type="project" value="UniProtKB-ARBA"/>
</dbReference>
<reference evidence="7 8" key="1">
    <citation type="journal article" date="2019" name="Nat. Med.">
        <title>A library of human gut bacterial isolates paired with longitudinal multiomics data enables mechanistic microbiome research.</title>
        <authorList>
            <person name="Poyet M."/>
            <person name="Groussin M."/>
            <person name="Gibbons S.M."/>
            <person name="Avila-Pacheco J."/>
            <person name="Jiang X."/>
            <person name="Kearney S.M."/>
            <person name="Perrotta A.R."/>
            <person name="Berdy B."/>
            <person name="Zhao S."/>
            <person name="Lieberman T.D."/>
            <person name="Swanson P.K."/>
            <person name="Smith M."/>
            <person name="Roesemann S."/>
            <person name="Alexander J.E."/>
            <person name="Rich S.A."/>
            <person name="Livny J."/>
            <person name="Vlamakis H."/>
            <person name="Clish C."/>
            <person name="Bullock K."/>
            <person name="Deik A."/>
            <person name="Scott J."/>
            <person name="Pierce K.A."/>
            <person name="Xavier R.J."/>
            <person name="Alm E.J."/>
        </authorList>
    </citation>
    <scope>NUCLEOTIDE SEQUENCE [LARGE SCALE GENOMIC DNA]</scope>
    <source>
        <strain evidence="7 8">BIOML-A2</strain>
    </source>
</reference>
<name>A0A6I3S6W3_9BURK</name>
<accession>A0A6I3S6W3</accession>
<dbReference type="PRINTS" id="PR00368">
    <property type="entry name" value="FADPNR"/>
</dbReference>
<dbReference type="InterPro" id="IPR003953">
    <property type="entry name" value="FAD-dep_OxRdtase_2_FAD-bd"/>
</dbReference>
<keyword evidence="2 5" id="KW-0285">Flavoprotein</keyword>
<keyword evidence="3 5" id="KW-0274">FAD</keyword>
<evidence type="ECO:0000256" key="1">
    <source>
        <dbReference type="ARBA" id="ARBA00001974"/>
    </source>
</evidence>
<feature type="signal peptide" evidence="5">
    <location>
        <begin position="1"/>
        <end position="26"/>
    </location>
</feature>
<dbReference type="InterPro" id="IPR050315">
    <property type="entry name" value="FAD-oxidoreductase_2"/>
</dbReference>
<proteinExistence type="inferred from homology"/>
<dbReference type="RefSeq" id="WP_039895927.1">
    <property type="nucleotide sequence ID" value="NZ_CALXOM010000033.1"/>
</dbReference>
<dbReference type="SUPFAM" id="SSF51905">
    <property type="entry name" value="FAD/NAD(P)-binding domain"/>
    <property type="match status" value="1"/>
</dbReference>
<feature type="chain" id="PRO_5031677759" evidence="5">
    <location>
        <begin position="27"/>
        <end position="496"/>
    </location>
</feature>
<dbReference type="Proteomes" id="UP000462362">
    <property type="component" value="Unassembled WGS sequence"/>
</dbReference>
<dbReference type="SUPFAM" id="SSF56425">
    <property type="entry name" value="Succinate dehydrogenase/fumarate reductase flavoprotein, catalytic domain"/>
    <property type="match status" value="1"/>
</dbReference>
<evidence type="ECO:0000259" key="6">
    <source>
        <dbReference type="Pfam" id="PF00890"/>
    </source>
</evidence>
<dbReference type="EMBL" id="WNCL01000007">
    <property type="protein sequence ID" value="MTU42714.1"/>
    <property type="molecule type" value="Genomic_DNA"/>
</dbReference>
<dbReference type="Gene3D" id="3.90.700.10">
    <property type="entry name" value="Succinate dehydrogenase/fumarate reductase flavoprotein, catalytic domain"/>
    <property type="match status" value="1"/>
</dbReference>
<dbReference type="Gene3D" id="3.50.50.60">
    <property type="entry name" value="FAD/NAD(P)-binding domain"/>
    <property type="match status" value="1"/>
</dbReference>
<evidence type="ECO:0000313" key="8">
    <source>
        <dbReference type="Proteomes" id="UP000462362"/>
    </source>
</evidence>
<evidence type="ECO:0000256" key="4">
    <source>
        <dbReference type="ARBA" id="ARBA00023002"/>
    </source>
</evidence>
<sequence length="496" mass="53566">MTFTRRKFFTFSGSVAALSLFSQAEAMPVEPPTKYDGDFDIVIVGGGGAGLSAACAASELGASVLVLEKRPFLGGSSLITDAMFAVGGTRLQKSRNIKDSPELYAKDLYEVGKHFNQKGLPEVLSQAALKQYEWMENVLNVHPFTLEHQGGQSVPRSHQFKAPEVIEAMTKFARSHGVKILTGVSANRLYWDEKGKRICGVKAVNAKKEILSFHAKRGVIVTSGGFARNPQVLQRFAPYLKDVQVLSGTGSLGEGMLMAQAYGADVRDTSFIAATFGAKKGMTDISELSFIQFNGGVVVNKEGKRFVDESKTYMEISEQAVKQPEGKAYTVFDSNIVREAVKDTPALSRMWLAIPEGRIPDYVYSGNTLAEAAKKAGMDGAELEKTIKKYNEDVAKGTDSKFGRQYLEGKVGKLVKIEKAPFFVFPTSSVIFGTYCGLLINAYAQVIDVFGDVIPGLYAAGEVTGGLHGAGYMSGSGYAKALSFGRVAGQKAFQDN</sequence>
<comment type="cofactor">
    <cofactor evidence="1">
        <name>FAD</name>
        <dbReference type="ChEBI" id="CHEBI:57692"/>
    </cofactor>
</comment>
<gene>
    <name evidence="7" type="ORF">GMD42_03560</name>
</gene>
<dbReference type="NCBIfam" id="TIGR01813">
    <property type="entry name" value="flavo_cyto_c"/>
    <property type="match status" value="1"/>
</dbReference>
<dbReference type="GO" id="GO:0010181">
    <property type="term" value="F:FMN binding"/>
    <property type="evidence" value="ECO:0007669"/>
    <property type="project" value="InterPro"/>
</dbReference>
<dbReference type="PANTHER" id="PTHR43400">
    <property type="entry name" value="FUMARATE REDUCTASE"/>
    <property type="match status" value="1"/>
</dbReference>
<dbReference type="PANTHER" id="PTHR43400:SF10">
    <property type="entry name" value="3-OXOSTEROID 1-DEHYDROGENASE"/>
    <property type="match status" value="1"/>
</dbReference>
<evidence type="ECO:0000256" key="2">
    <source>
        <dbReference type="ARBA" id="ARBA00022630"/>
    </source>
</evidence>
<evidence type="ECO:0000256" key="3">
    <source>
        <dbReference type="ARBA" id="ARBA00022827"/>
    </source>
</evidence>
<dbReference type="InterPro" id="IPR036188">
    <property type="entry name" value="FAD/NAD-bd_sf"/>
</dbReference>
<evidence type="ECO:0000256" key="5">
    <source>
        <dbReference type="RuleBase" id="RU366062"/>
    </source>
</evidence>
<dbReference type="InterPro" id="IPR006311">
    <property type="entry name" value="TAT_signal"/>
</dbReference>
<comment type="similarity">
    <text evidence="5">Belongs to the FAD-dependent oxidoreductase 2 family. FRD/SDH subfamily.</text>
</comment>